<dbReference type="AlphaFoldDB" id="A0A5K1DIW9"/>
<reference evidence="6" key="1">
    <citation type="submission" date="2019-09" db="EMBL/GenBank/DDBJ databases">
        <authorList>
            <person name="Zhang L."/>
        </authorList>
    </citation>
    <scope>NUCLEOTIDE SEQUENCE</scope>
</reference>
<proteinExistence type="inferred from homology"/>
<dbReference type="CDD" id="cd03419">
    <property type="entry name" value="GRX_GRXh_1_2_like"/>
    <property type="match status" value="1"/>
</dbReference>
<comment type="subcellular location">
    <subcellularLocation>
        <location evidence="1">Cytoplasm</location>
    </subcellularLocation>
</comment>
<evidence type="ECO:0000259" key="5">
    <source>
        <dbReference type="Pfam" id="PF00462"/>
    </source>
</evidence>
<dbReference type="InterPro" id="IPR036249">
    <property type="entry name" value="Thioredoxin-like_sf"/>
</dbReference>
<dbReference type="Gramene" id="NC5G0267620.1">
    <property type="protein sequence ID" value="NC5G0267620.1:cds"/>
    <property type="gene ID" value="NC5G0267620"/>
</dbReference>
<dbReference type="InterPro" id="IPR002109">
    <property type="entry name" value="Glutaredoxin"/>
</dbReference>
<evidence type="ECO:0000256" key="2">
    <source>
        <dbReference type="ARBA" id="ARBA00007568"/>
    </source>
</evidence>
<evidence type="ECO:0000256" key="4">
    <source>
        <dbReference type="ARBA" id="ARBA00023284"/>
    </source>
</evidence>
<dbReference type="OMA" id="MAHHING"/>
<dbReference type="SUPFAM" id="SSF52833">
    <property type="entry name" value="Thioredoxin-like"/>
    <property type="match status" value="1"/>
</dbReference>
<dbReference type="Pfam" id="PF00462">
    <property type="entry name" value="Glutaredoxin"/>
    <property type="match status" value="1"/>
</dbReference>
<dbReference type="InterPro" id="IPR011905">
    <property type="entry name" value="GlrX-like_pln_2"/>
</dbReference>
<dbReference type="NCBIfam" id="TIGR02189">
    <property type="entry name" value="GlrX-like_plant"/>
    <property type="match status" value="1"/>
</dbReference>
<dbReference type="GO" id="GO:0005737">
    <property type="term" value="C:cytoplasm"/>
    <property type="evidence" value="ECO:0007669"/>
    <property type="project" value="UniProtKB-SubCell"/>
</dbReference>
<sequence length="107" mass="11724">MERVEKLAKQSAVVVFSKSSCCMCHAMKRLFRELGVNAMVVELDQEPKGKDMERALASLIGGNGRNPPVPAVYIGGRLVGPTERVMAHHINGTLVHMLREAGALWIL</sequence>
<evidence type="ECO:0000256" key="1">
    <source>
        <dbReference type="ARBA" id="ARBA00004496"/>
    </source>
</evidence>
<gene>
    <name evidence="6" type="ORF">NYM_LOCUS20623</name>
</gene>
<keyword evidence="3" id="KW-0963">Cytoplasm</keyword>
<dbReference type="OrthoDB" id="418495at2759"/>
<comment type="similarity">
    <text evidence="2">Belongs to the glutaredoxin family. CC-type subfamily.</text>
</comment>
<name>A0A5K1DIW9_9MAGN</name>
<organism evidence="6">
    <name type="scientific">Nymphaea colorata</name>
    <name type="common">pocket water lily</name>
    <dbReference type="NCBI Taxonomy" id="210225"/>
    <lineage>
        <taxon>Eukaryota</taxon>
        <taxon>Viridiplantae</taxon>
        <taxon>Streptophyta</taxon>
        <taxon>Embryophyta</taxon>
        <taxon>Tracheophyta</taxon>
        <taxon>Spermatophyta</taxon>
        <taxon>Magnoliopsida</taxon>
        <taxon>Nymphaeales</taxon>
        <taxon>Nymphaeaceae</taxon>
        <taxon>Nymphaea</taxon>
    </lineage>
</organism>
<dbReference type="EMBL" id="LR721783">
    <property type="protein sequence ID" value="VVW38939.1"/>
    <property type="molecule type" value="Genomic_DNA"/>
</dbReference>
<evidence type="ECO:0000256" key="3">
    <source>
        <dbReference type="ARBA" id="ARBA00022490"/>
    </source>
</evidence>
<feature type="domain" description="Glutaredoxin" evidence="5">
    <location>
        <begin position="13"/>
        <end position="79"/>
    </location>
</feature>
<protein>
    <recommendedName>
        <fullName evidence="5">Glutaredoxin domain-containing protein</fullName>
    </recommendedName>
</protein>
<keyword evidence="4" id="KW-0676">Redox-active center</keyword>
<dbReference type="Gene3D" id="3.40.30.10">
    <property type="entry name" value="Glutaredoxin"/>
    <property type="match status" value="1"/>
</dbReference>
<dbReference type="PROSITE" id="PS51354">
    <property type="entry name" value="GLUTAREDOXIN_2"/>
    <property type="match status" value="1"/>
</dbReference>
<accession>A0A5K1DIW9</accession>
<dbReference type="PANTHER" id="PTHR10168">
    <property type="entry name" value="GLUTAREDOXIN"/>
    <property type="match status" value="1"/>
</dbReference>
<evidence type="ECO:0000313" key="6">
    <source>
        <dbReference type="EMBL" id="VVW38939.1"/>
    </source>
</evidence>